<dbReference type="PRINTS" id="PR00974">
    <property type="entry name" value="RIBOSOMALS18"/>
</dbReference>
<evidence type="ECO:0000256" key="3">
    <source>
        <dbReference type="ARBA" id="ARBA00023274"/>
    </source>
</evidence>
<reference evidence="6 7" key="1">
    <citation type="journal article" date="2019" name="Nat. Microbiol.">
        <title>Mediterranean grassland soil C-N compound turnover is dependent on rainfall and depth, and is mediated by genomically divergent microorganisms.</title>
        <authorList>
            <person name="Diamond S."/>
            <person name="Andeer P.F."/>
            <person name="Li Z."/>
            <person name="Crits-Christoph A."/>
            <person name="Burstein D."/>
            <person name="Anantharaman K."/>
            <person name="Lane K.R."/>
            <person name="Thomas B.C."/>
            <person name="Pan C."/>
            <person name="Northen T.R."/>
            <person name="Banfield J.F."/>
        </authorList>
    </citation>
    <scope>NUCLEOTIDE SEQUENCE [LARGE SCALE GENOMIC DNA]</scope>
    <source>
        <strain evidence="6">WS_11</strain>
    </source>
</reference>
<accession>A0A538U3R2</accession>
<gene>
    <name evidence="4 6" type="primary">rpsR</name>
    <name evidence="6" type="ORF">E6K81_12810</name>
</gene>
<protein>
    <recommendedName>
        <fullName evidence="4">Small ribosomal subunit protein bS18</fullName>
    </recommendedName>
</protein>
<evidence type="ECO:0000256" key="2">
    <source>
        <dbReference type="ARBA" id="ARBA00022980"/>
    </source>
</evidence>
<dbReference type="GO" id="GO:0006412">
    <property type="term" value="P:translation"/>
    <property type="evidence" value="ECO:0007669"/>
    <property type="project" value="UniProtKB-UniRule"/>
</dbReference>
<dbReference type="EMBL" id="VBPB01000231">
    <property type="protein sequence ID" value="TMQ70369.1"/>
    <property type="molecule type" value="Genomic_DNA"/>
</dbReference>
<keyword evidence="4" id="KW-0694">RNA-binding</keyword>
<dbReference type="HAMAP" id="MF_00270">
    <property type="entry name" value="Ribosomal_bS18"/>
    <property type="match status" value="1"/>
</dbReference>
<keyword evidence="3 4" id="KW-0687">Ribonucleoprotein</keyword>
<dbReference type="Gene3D" id="4.10.640.10">
    <property type="entry name" value="Ribosomal protein S18"/>
    <property type="match status" value="1"/>
</dbReference>
<dbReference type="AlphaFoldDB" id="A0A538U3R2"/>
<proteinExistence type="inferred from homology"/>
<dbReference type="NCBIfam" id="TIGR00165">
    <property type="entry name" value="S18"/>
    <property type="match status" value="1"/>
</dbReference>
<dbReference type="InterPro" id="IPR001648">
    <property type="entry name" value="Ribosomal_bS18"/>
</dbReference>
<name>A0A538U3R2_UNCEI</name>
<dbReference type="PANTHER" id="PTHR13479:SF40">
    <property type="entry name" value="SMALL RIBOSOMAL SUBUNIT PROTEIN BS18M"/>
    <property type="match status" value="1"/>
</dbReference>
<dbReference type="Proteomes" id="UP000319771">
    <property type="component" value="Unassembled WGS sequence"/>
</dbReference>
<dbReference type="GO" id="GO:0003735">
    <property type="term" value="F:structural constituent of ribosome"/>
    <property type="evidence" value="ECO:0007669"/>
    <property type="project" value="InterPro"/>
</dbReference>
<evidence type="ECO:0000313" key="7">
    <source>
        <dbReference type="Proteomes" id="UP000319771"/>
    </source>
</evidence>
<dbReference type="GO" id="GO:0070181">
    <property type="term" value="F:small ribosomal subunit rRNA binding"/>
    <property type="evidence" value="ECO:0007669"/>
    <property type="project" value="TreeGrafter"/>
</dbReference>
<evidence type="ECO:0000256" key="1">
    <source>
        <dbReference type="ARBA" id="ARBA00005589"/>
    </source>
</evidence>
<dbReference type="GO" id="GO:0022627">
    <property type="term" value="C:cytosolic small ribosomal subunit"/>
    <property type="evidence" value="ECO:0007669"/>
    <property type="project" value="TreeGrafter"/>
</dbReference>
<comment type="caution">
    <text evidence="6">The sequence shown here is derived from an EMBL/GenBank/DDBJ whole genome shotgun (WGS) entry which is preliminary data.</text>
</comment>
<sequence length="88" mass="10565">MPRERKEKKKERKESKSFKRKYCKLCLEKIGFVDYKDDKRLGRFITDRGKIVPRRVSGTCSRHQKQITVAVKRARILALLPFTSDFYR</sequence>
<comment type="similarity">
    <text evidence="1 4 5">Belongs to the bacterial ribosomal protein bS18 family.</text>
</comment>
<comment type="subunit">
    <text evidence="4">Part of the 30S ribosomal subunit. Forms a tight heterodimer with protein bS6.</text>
</comment>
<evidence type="ECO:0000313" key="6">
    <source>
        <dbReference type="EMBL" id="TMQ70369.1"/>
    </source>
</evidence>
<dbReference type="SUPFAM" id="SSF46911">
    <property type="entry name" value="Ribosomal protein S18"/>
    <property type="match status" value="1"/>
</dbReference>
<dbReference type="PANTHER" id="PTHR13479">
    <property type="entry name" value="30S RIBOSOMAL PROTEIN S18"/>
    <property type="match status" value="1"/>
</dbReference>
<evidence type="ECO:0000256" key="5">
    <source>
        <dbReference type="RuleBase" id="RU003910"/>
    </source>
</evidence>
<dbReference type="Pfam" id="PF01084">
    <property type="entry name" value="Ribosomal_S18"/>
    <property type="match status" value="1"/>
</dbReference>
<dbReference type="InterPro" id="IPR036870">
    <property type="entry name" value="Ribosomal_bS18_sf"/>
</dbReference>
<comment type="function">
    <text evidence="4">Binds as a heterodimer with protein bS6 to the central domain of the 16S rRNA, where it helps stabilize the platform of the 30S subunit.</text>
</comment>
<keyword evidence="2 4" id="KW-0689">Ribosomal protein</keyword>
<organism evidence="6 7">
    <name type="scientific">Eiseniibacteriota bacterium</name>
    <dbReference type="NCBI Taxonomy" id="2212470"/>
    <lineage>
        <taxon>Bacteria</taxon>
        <taxon>Candidatus Eiseniibacteriota</taxon>
    </lineage>
</organism>
<keyword evidence="4" id="KW-0699">rRNA-binding</keyword>
<evidence type="ECO:0000256" key="4">
    <source>
        <dbReference type="HAMAP-Rule" id="MF_00270"/>
    </source>
</evidence>